<dbReference type="EMBL" id="OMOF01000281">
    <property type="protein sequence ID" value="SPF46298.1"/>
    <property type="molecule type" value="Genomic_DNA"/>
</dbReference>
<gene>
    <name evidence="1" type="ORF">SBF1_3510002</name>
</gene>
<sequence length="251" mass="27958">MKKKWIIPVILVVLLGGGAIRWHFVSAKKESKSVVAAKHENQTPEQSAPLVEKQPLGFTPDTFAQLQTIDQETIRDLVQKVRRLGDPQVTPADCSLLTLEDAHYALTSFWDPDYIRDPNVWKAPVADNLWDPSLKADIAKPGAWMVAMLTESKESDMSGVALRWGAPPTTLTPPPVTQSEPIAQACNLGWNEILKQNYSFFSFVKVTAVQNKLQLHFTIVKVDKPQKVVVTVPINGTYKSWSLGKTSIQDE</sequence>
<reference evidence="2" key="1">
    <citation type="submission" date="2018-02" db="EMBL/GenBank/DDBJ databases">
        <authorList>
            <person name="Hausmann B."/>
        </authorList>
    </citation>
    <scope>NUCLEOTIDE SEQUENCE [LARGE SCALE GENOMIC DNA]</scope>
    <source>
        <strain evidence="2">Peat soil MAG SbF1</strain>
    </source>
</reference>
<dbReference type="AlphaFoldDB" id="A0A2U3L349"/>
<accession>A0A2U3L349</accession>
<evidence type="ECO:0000313" key="1">
    <source>
        <dbReference type="EMBL" id="SPF46298.1"/>
    </source>
</evidence>
<name>A0A2U3L349_9FIRM</name>
<evidence type="ECO:0000313" key="2">
    <source>
        <dbReference type="Proteomes" id="UP000238916"/>
    </source>
</evidence>
<dbReference type="OrthoDB" id="1796842at2"/>
<dbReference type="Proteomes" id="UP000238916">
    <property type="component" value="Unassembled WGS sequence"/>
</dbReference>
<organism evidence="1 2">
    <name type="scientific">Candidatus Desulfosporosinus infrequens</name>
    <dbReference type="NCBI Taxonomy" id="2043169"/>
    <lineage>
        <taxon>Bacteria</taxon>
        <taxon>Bacillati</taxon>
        <taxon>Bacillota</taxon>
        <taxon>Clostridia</taxon>
        <taxon>Eubacteriales</taxon>
        <taxon>Desulfitobacteriaceae</taxon>
        <taxon>Desulfosporosinus</taxon>
    </lineage>
</organism>
<protein>
    <submittedName>
        <fullName evidence="1">Uncharacterized protein</fullName>
    </submittedName>
</protein>
<proteinExistence type="predicted"/>